<accession>A0A2P2QZB7</accession>
<dbReference type="EMBL" id="GGEC01091846">
    <property type="protein sequence ID" value="MBX72330.1"/>
    <property type="molecule type" value="Transcribed_RNA"/>
</dbReference>
<organism evidence="1">
    <name type="scientific">Rhizophora mucronata</name>
    <name type="common">Asiatic mangrove</name>
    <dbReference type="NCBI Taxonomy" id="61149"/>
    <lineage>
        <taxon>Eukaryota</taxon>
        <taxon>Viridiplantae</taxon>
        <taxon>Streptophyta</taxon>
        <taxon>Embryophyta</taxon>
        <taxon>Tracheophyta</taxon>
        <taxon>Spermatophyta</taxon>
        <taxon>Magnoliopsida</taxon>
        <taxon>eudicotyledons</taxon>
        <taxon>Gunneridae</taxon>
        <taxon>Pentapetalae</taxon>
        <taxon>rosids</taxon>
        <taxon>fabids</taxon>
        <taxon>Malpighiales</taxon>
        <taxon>Rhizophoraceae</taxon>
        <taxon>Rhizophora</taxon>
    </lineage>
</organism>
<sequence>MKQRKCFCMITTSALRSDKESSMFFPWTWSFQEMVTLSAS</sequence>
<evidence type="ECO:0000313" key="1">
    <source>
        <dbReference type="EMBL" id="MBX72330.1"/>
    </source>
</evidence>
<dbReference type="AlphaFoldDB" id="A0A2P2QZB7"/>
<reference evidence="1" key="1">
    <citation type="submission" date="2018-02" db="EMBL/GenBank/DDBJ databases">
        <title>Rhizophora mucronata_Transcriptome.</title>
        <authorList>
            <person name="Meera S.P."/>
            <person name="Sreeshan A."/>
            <person name="Augustine A."/>
        </authorList>
    </citation>
    <scope>NUCLEOTIDE SEQUENCE</scope>
    <source>
        <tissue evidence="1">Leaf</tissue>
    </source>
</reference>
<proteinExistence type="predicted"/>
<protein>
    <submittedName>
        <fullName evidence="1">Uncharacterized protein</fullName>
    </submittedName>
</protein>
<name>A0A2P2QZB7_RHIMU</name>